<evidence type="ECO:0000259" key="1">
    <source>
        <dbReference type="Pfam" id="PF05598"/>
    </source>
</evidence>
<gene>
    <name evidence="2" type="ORF">E0F91_08985</name>
</gene>
<dbReference type="Pfam" id="PF05598">
    <property type="entry name" value="DUF772"/>
    <property type="match status" value="1"/>
</dbReference>
<comment type="caution">
    <text evidence="2">The sequence shown here is derived from an EMBL/GenBank/DDBJ whole genome shotgun (WGS) entry which is preliminary data.</text>
</comment>
<evidence type="ECO:0000313" key="2">
    <source>
        <dbReference type="EMBL" id="TDE04186.1"/>
    </source>
</evidence>
<organism evidence="2 3">
    <name type="scientific">Flavobacterium sandaracinum</name>
    <dbReference type="NCBI Taxonomy" id="2541733"/>
    <lineage>
        <taxon>Bacteria</taxon>
        <taxon>Pseudomonadati</taxon>
        <taxon>Bacteroidota</taxon>
        <taxon>Flavobacteriia</taxon>
        <taxon>Flavobacteriales</taxon>
        <taxon>Flavobacteriaceae</taxon>
        <taxon>Flavobacterium</taxon>
    </lineage>
</organism>
<keyword evidence="3" id="KW-1185">Reference proteome</keyword>
<dbReference type="Proteomes" id="UP000294644">
    <property type="component" value="Unassembled WGS sequence"/>
</dbReference>
<sequence>MYLYGYLSGVRSGCDLEKECFRNMEMQWLLEDIRPNYQSITHFRKIT</sequence>
<dbReference type="RefSeq" id="WP_132066140.1">
    <property type="nucleotide sequence ID" value="NZ_SMFN01000009.1"/>
</dbReference>
<protein>
    <submittedName>
        <fullName evidence="2">Transposase</fullName>
    </submittedName>
</protein>
<evidence type="ECO:0000313" key="3">
    <source>
        <dbReference type="Proteomes" id="UP000294644"/>
    </source>
</evidence>
<name>A0A4R5CUT8_9FLAO</name>
<proteinExistence type="predicted"/>
<dbReference type="OrthoDB" id="1121830at2"/>
<dbReference type="EMBL" id="SMFN01000009">
    <property type="protein sequence ID" value="TDE04186.1"/>
    <property type="molecule type" value="Genomic_DNA"/>
</dbReference>
<accession>A0A4R5CUT8</accession>
<dbReference type="InterPro" id="IPR008490">
    <property type="entry name" value="Transposase_InsH_N"/>
</dbReference>
<feature type="domain" description="Transposase InsH N-terminal" evidence="1">
    <location>
        <begin position="1"/>
        <end position="45"/>
    </location>
</feature>
<dbReference type="AlphaFoldDB" id="A0A4R5CUT8"/>
<reference evidence="2 3" key="1">
    <citation type="submission" date="2019-03" db="EMBL/GenBank/DDBJ databases">
        <title>Flavobacterium LB-D12 sp. nov., isolated from arctic soil.</title>
        <authorList>
            <person name="Chaudhary D.K."/>
        </authorList>
    </citation>
    <scope>NUCLEOTIDE SEQUENCE [LARGE SCALE GENOMIC DNA]</scope>
    <source>
        <strain evidence="2 3">LB-D12</strain>
    </source>
</reference>